<comment type="caution">
    <text evidence="1">The sequence shown here is derived from an EMBL/GenBank/DDBJ whole genome shotgun (WGS) entry which is preliminary data.</text>
</comment>
<accession>G9ZPU1</accession>
<name>G9ZPU1_9LACO</name>
<gene>
    <name evidence="1" type="ORF">HMPREF9103_01746</name>
</gene>
<dbReference type="Proteomes" id="UP000004625">
    <property type="component" value="Unassembled WGS sequence"/>
</dbReference>
<reference evidence="1 2" key="1">
    <citation type="submission" date="2011-09" db="EMBL/GenBank/DDBJ databases">
        <authorList>
            <person name="Weinstock G."/>
            <person name="Sodergren E."/>
            <person name="Clifton S."/>
            <person name="Fulton L."/>
            <person name="Fulton B."/>
            <person name="Courtney L."/>
            <person name="Fronick C."/>
            <person name="Harrison M."/>
            <person name="Strong C."/>
            <person name="Farmer C."/>
            <person name="Delahaunty K."/>
            <person name="Markovic C."/>
            <person name="Hall O."/>
            <person name="Minx P."/>
            <person name="Tomlinson C."/>
            <person name="Mitreva M."/>
            <person name="Hou S."/>
            <person name="Chen J."/>
            <person name="Wollam A."/>
            <person name="Pepin K.H."/>
            <person name="Johnson M."/>
            <person name="Bhonagiri V."/>
            <person name="Zhang X."/>
            <person name="Suruliraj S."/>
            <person name="Warren W."/>
            <person name="Chinwalla A."/>
            <person name="Mardis E.R."/>
            <person name="Wilson R.K."/>
        </authorList>
    </citation>
    <scope>NUCLEOTIDE SEQUENCE [LARGE SCALE GENOMIC DNA]</scope>
    <source>
        <strain evidence="1 2">F0439</strain>
    </source>
</reference>
<proteinExistence type="predicted"/>
<dbReference type="STRING" id="797515.HMPREF9103_01746"/>
<evidence type="ECO:0000313" key="2">
    <source>
        <dbReference type="Proteomes" id="UP000004625"/>
    </source>
</evidence>
<dbReference type="EMBL" id="AGEY01000089">
    <property type="protein sequence ID" value="EHL98004.1"/>
    <property type="molecule type" value="Genomic_DNA"/>
</dbReference>
<sequence length="123" mass="13837">MSDINDLNQEEQIKLLKLSLDEITEYLGETPYSTISASLWCLTHGVSSSEQDKMMLAFKRLAISGENSVDAFDKYEKVVSEYYDGNHLDIVTTQLISGFSNYSVPELKPLSNELISSLKLSFD</sequence>
<keyword evidence="2" id="KW-1185">Reference proteome</keyword>
<protein>
    <submittedName>
        <fullName evidence="1">Uncharacterized protein</fullName>
    </submittedName>
</protein>
<dbReference type="AlphaFoldDB" id="G9ZPU1"/>
<organism evidence="1 2">
    <name type="scientific">Lentilactobacillus parafarraginis F0439</name>
    <dbReference type="NCBI Taxonomy" id="797515"/>
    <lineage>
        <taxon>Bacteria</taxon>
        <taxon>Bacillati</taxon>
        <taxon>Bacillota</taxon>
        <taxon>Bacilli</taxon>
        <taxon>Lactobacillales</taxon>
        <taxon>Lactobacillaceae</taxon>
        <taxon>Lentilactobacillus</taxon>
    </lineage>
</organism>
<evidence type="ECO:0000313" key="1">
    <source>
        <dbReference type="EMBL" id="EHL98004.1"/>
    </source>
</evidence>
<dbReference type="eggNOG" id="ENOG503162B">
    <property type="taxonomic scope" value="Bacteria"/>
</dbReference>
<dbReference type="HOGENOM" id="CLU_2012345_0_0_9"/>
<dbReference type="PATRIC" id="fig|797515.3.peg.1610"/>
<dbReference type="RefSeq" id="WP_008213082.1">
    <property type="nucleotide sequence ID" value="NZ_JH414975.1"/>
</dbReference>